<feature type="compositionally biased region" description="Basic and acidic residues" evidence="1">
    <location>
        <begin position="27"/>
        <end position="40"/>
    </location>
</feature>
<comment type="caution">
    <text evidence="2">The sequence shown here is derived from an EMBL/GenBank/DDBJ whole genome shotgun (WGS) entry which is preliminary data.</text>
</comment>
<evidence type="ECO:0000313" key="3">
    <source>
        <dbReference type="Proteomes" id="UP001354709"/>
    </source>
</evidence>
<evidence type="ECO:0008006" key="4">
    <source>
        <dbReference type="Google" id="ProtNLM"/>
    </source>
</evidence>
<dbReference type="EMBL" id="JAZBJO010000035">
    <property type="protein sequence ID" value="MEE4597437.1"/>
    <property type="molecule type" value="Genomic_DNA"/>
</dbReference>
<evidence type="ECO:0000256" key="1">
    <source>
        <dbReference type="SAM" id="MobiDB-lite"/>
    </source>
</evidence>
<organism evidence="2 3">
    <name type="scientific">Streptomyces asiaticus subsp. ignotus</name>
    <dbReference type="NCBI Taxonomy" id="3098222"/>
    <lineage>
        <taxon>Bacteria</taxon>
        <taxon>Bacillati</taxon>
        <taxon>Actinomycetota</taxon>
        <taxon>Actinomycetes</taxon>
        <taxon>Kitasatosporales</taxon>
        <taxon>Streptomycetaceae</taxon>
        <taxon>Streptomyces</taxon>
        <taxon>Streptomyces violaceusniger group</taxon>
    </lineage>
</organism>
<evidence type="ECO:0000313" key="2">
    <source>
        <dbReference type="EMBL" id="MEE4597437.1"/>
    </source>
</evidence>
<dbReference type="Proteomes" id="UP001354709">
    <property type="component" value="Unassembled WGS sequence"/>
</dbReference>
<sequence length="727" mass="79384">MPEPGEPPHTSPQQPANPPQTAAAPEAAEHEQQDPPHQDDAFLTDADQDDDLLDDDFTDDAFDDITDSAAVLQRVASNNGTVIGVLIKKGIHRLQGIPLPADEVDEYLAPYVRHDADHLAINKILDEHHVVVLAGSEGSGRFTTALDVLHTRAGANIRQVRREPGERFAIEGLREYDTGWILDLRGEQPPPALGRQLAQDTPQLASTGSYLVVLCHPKAWKASGSGAAHLTRHLSKPDPQAVLRRRLDQAAFPIPTARWLGEPVITDGIAHCTPARVVTWAEAIIAAERLRRRRHPASPAQDEAAFRDMVLEVAHAAQNWHDELLAWHTENTNSDYRNYLLAAAVLEGATAETVYTASAELARALEEDPDPRPGQQGLGVIALTHTANADLGPDGIIRFRHPGYAQAVVDYFLADRPHLLGAFTRWTAAQTSGLDSDLAAPLAERVSQWALNYTARKRTTRLLRALAEQWAQTMPGPACNLLVAAALDPAVGQRARNAYRRWTTDDADKLPASLKVVLAQACQQLATVYPTSMLGRLADLAATPGNVKVTNAVSEALTALWQEPGQRRTIQRQLTQWAKDDNEARCAAAHVTFAYLAHLTTPNGPALLADKDVDIPWLTDMWRGALTTAQRSPVLSQAFSAWMDAVLTIPDLHPIIWQVFLDAVHRPADAHYSARRFLTMQHLLFAWAPATQAHDPSASGDLRDQLLTELRAADPAAPPEPDATTAP</sequence>
<gene>
    <name evidence="2" type="ORF">V2J94_37120</name>
</gene>
<feature type="compositionally biased region" description="Acidic residues" evidence="1">
    <location>
        <begin position="46"/>
        <end position="55"/>
    </location>
</feature>
<feature type="region of interest" description="Disordered" evidence="1">
    <location>
        <begin position="1"/>
        <end position="55"/>
    </location>
</feature>
<keyword evidence="3" id="KW-1185">Reference proteome</keyword>
<accession>A0ABU7Q7Q8</accession>
<feature type="compositionally biased region" description="Pro residues" evidence="1">
    <location>
        <begin position="1"/>
        <end position="18"/>
    </location>
</feature>
<protein>
    <recommendedName>
        <fullName evidence="4">LigA protein</fullName>
    </recommendedName>
</protein>
<reference evidence="2 3" key="1">
    <citation type="submission" date="2023-11" db="EMBL/GenBank/DDBJ databases">
        <title>30 novel species of actinomycetes from the DSMZ collection.</title>
        <authorList>
            <person name="Nouioui I."/>
        </authorList>
    </citation>
    <scope>NUCLEOTIDE SEQUENCE [LARGE SCALE GENOMIC DNA]</scope>
    <source>
        <strain evidence="2 3">DSM 41524</strain>
    </source>
</reference>
<name>A0ABU7Q7Q8_9ACTN</name>
<dbReference type="RefSeq" id="WP_330814065.1">
    <property type="nucleotide sequence ID" value="NZ_JAZBJO010000035.1"/>
</dbReference>
<proteinExistence type="predicted"/>
<feature type="region of interest" description="Disordered" evidence="1">
    <location>
        <begin position="696"/>
        <end position="727"/>
    </location>
</feature>